<organism evidence="3 4">
    <name type="scientific">Skeletonema marinoi</name>
    <dbReference type="NCBI Taxonomy" id="267567"/>
    <lineage>
        <taxon>Eukaryota</taxon>
        <taxon>Sar</taxon>
        <taxon>Stramenopiles</taxon>
        <taxon>Ochrophyta</taxon>
        <taxon>Bacillariophyta</taxon>
        <taxon>Coscinodiscophyceae</taxon>
        <taxon>Thalassiosirophycidae</taxon>
        <taxon>Thalassiosirales</taxon>
        <taxon>Skeletonemataceae</taxon>
        <taxon>Skeletonema</taxon>
        <taxon>Skeletonema marinoi-dohrnii complex</taxon>
    </lineage>
</organism>
<reference evidence="3" key="1">
    <citation type="submission" date="2023-06" db="EMBL/GenBank/DDBJ databases">
        <title>Survivors Of The Sea: Transcriptome response of Skeletonema marinoi to long-term dormancy.</title>
        <authorList>
            <person name="Pinder M.I.M."/>
            <person name="Kourtchenko O."/>
            <person name="Robertson E.K."/>
            <person name="Larsson T."/>
            <person name="Maumus F."/>
            <person name="Osuna-Cruz C.M."/>
            <person name="Vancaester E."/>
            <person name="Stenow R."/>
            <person name="Vandepoele K."/>
            <person name="Ploug H."/>
            <person name="Bruchert V."/>
            <person name="Godhe A."/>
            <person name="Topel M."/>
        </authorList>
    </citation>
    <scope>NUCLEOTIDE SEQUENCE</scope>
    <source>
        <strain evidence="3">R05AC</strain>
    </source>
</reference>
<keyword evidence="2" id="KW-0812">Transmembrane</keyword>
<keyword evidence="2" id="KW-1133">Transmembrane helix</keyword>
<gene>
    <name evidence="3" type="ORF">QTG54_004819</name>
</gene>
<evidence type="ECO:0000313" key="4">
    <source>
        <dbReference type="Proteomes" id="UP001224775"/>
    </source>
</evidence>
<accession>A0AAD8YFJ6</accession>
<evidence type="ECO:0000256" key="1">
    <source>
        <dbReference type="SAM" id="MobiDB-lite"/>
    </source>
</evidence>
<evidence type="ECO:0000313" key="3">
    <source>
        <dbReference type="EMBL" id="KAK1744286.1"/>
    </source>
</evidence>
<feature type="compositionally biased region" description="Basic and acidic residues" evidence="1">
    <location>
        <begin position="110"/>
        <end position="127"/>
    </location>
</feature>
<dbReference type="AlphaFoldDB" id="A0AAD8YFJ6"/>
<comment type="caution">
    <text evidence="3">The sequence shown here is derived from an EMBL/GenBank/DDBJ whole genome shotgun (WGS) entry which is preliminary data.</text>
</comment>
<feature type="region of interest" description="Disordered" evidence="1">
    <location>
        <begin position="110"/>
        <end position="139"/>
    </location>
</feature>
<evidence type="ECO:0008006" key="5">
    <source>
        <dbReference type="Google" id="ProtNLM"/>
    </source>
</evidence>
<keyword evidence="4" id="KW-1185">Reference proteome</keyword>
<name>A0AAD8YFJ6_9STRA</name>
<evidence type="ECO:0000256" key="2">
    <source>
        <dbReference type="SAM" id="Phobius"/>
    </source>
</evidence>
<protein>
    <recommendedName>
        <fullName evidence="5">Transmembrane protein</fullName>
    </recommendedName>
</protein>
<dbReference type="EMBL" id="JATAAI010000007">
    <property type="protein sequence ID" value="KAK1744286.1"/>
    <property type="molecule type" value="Genomic_DNA"/>
</dbReference>
<dbReference type="Proteomes" id="UP001224775">
    <property type="component" value="Unassembled WGS sequence"/>
</dbReference>
<feature type="transmembrane region" description="Helical" evidence="2">
    <location>
        <begin position="44"/>
        <end position="64"/>
    </location>
</feature>
<keyword evidence="2" id="KW-0472">Membrane</keyword>
<proteinExistence type="predicted"/>
<sequence>MEKQDLVTEHEAPDSVTTKITNSAYNEGGGSTGNWTMTEREVTFTSLDCIIVIAISIFVMYTFYQSQSKRRRKARSTTTTSIHAIVDMDFEMVGDENAQQVFSSDAIVDAEKARRSSSRRDNRRRSVDSANKPLQLQDV</sequence>